<gene>
    <name evidence="2" type="ORF">AWN68_18215</name>
</gene>
<dbReference type="InterPro" id="IPR031709">
    <property type="entry name" value="PutAbiC"/>
</dbReference>
<accession>A0A150XEP1</accession>
<dbReference type="STRING" id="296218.AWN68_18215"/>
<name>A0A150XEP1_9BACT</name>
<evidence type="ECO:0000256" key="1">
    <source>
        <dbReference type="SAM" id="Phobius"/>
    </source>
</evidence>
<dbReference type="Pfam" id="PF16872">
    <property type="entry name" value="putAbiC"/>
    <property type="match status" value="1"/>
</dbReference>
<keyword evidence="1" id="KW-0472">Membrane</keyword>
<keyword evidence="1" id="KW-0812">Transmembrane</keyword>
<evidence type="ECO:0008006" key="4">
    <source>
        <dbReference type="Google" id="ProtNLM"/>
    </source>
</evidence>
<proteinExistence type="predicted"/>
<evidence type="ECO:0000313" key="2">
    <source>
        <dbReference type="EMBL" id="KYG77168.1"/>
    </source>
</evidence>
<sequence>MSDKTHFNPSKVYFIILAFGGLLLVAYICLLTLNFNQADATTSGAIGDAFGGVAAPFVGTAGVLLTFLAFWVQYIANERQREAYEQQRNDIKRERFENKFYELLRLHKENVNEVNINHGAFKGRDAFILMYREYKFIYLIVEEEVTQHLKTYQLGDFELKQMSHRFAFDFFMNGVGPSTDEYYEAMGKPGPVNVLYIKINNKLKELTRPHKDDKAYRAGHFEVKFGYKPVNGHISRLSHYYRHLYHTIRFVVNEEQTFLQNYDFIRLFRSQLSIHEVALLYYNSFWYKGQKMWKDEMSDGKINHYIIDYKLLKNLPETVQSFGLKASEKLRKEMKIQKNWSDKKIDHEVKLSFEQTEDNVAIFEQK</sequence>
<organism evidence="2 3">
    <name type="scientific">Roseivirga echinicomitans</name>
    <dbReference type="NCBI Taxonomy" id="296218"/>
    <lineage>
        <taxon>Bacteria</taxon>
        <taxon>Pseudomonadati</taxon>
        <taxon>Bacteroidota</taxon>
        <taxon>Cytophagia</taxon>
        <taxon>Cytophagales</taxon>
        <taxon>Roseivirgaceae</taxon>
        <taxon>Roseivirga</taxon>
    </lineage>
</organism>
<evidence type="ECO:0000313" key="3">
    <source>
        <dbReference type="Proteomes" id="UP000075615"/>
    </source>
</evidence>
<keyword evidence="3" id="KW-1185">Reference proteome</keyword>
<comment type="caution">
    <text evidence="2">The sequence shown here is derived from an EMBL/GenBank/DDBJ whole genome shotgun (WGS) entry which is preliminary data.</text>
</comment>
<keyword evidence="1" id="KW-1133">Transmembrane helix</keyword>
<dbReference type="Proteomes" id="UP000075615">
    <property type="component" value="Unassembled WGS sequence"/>
</dbReference>
<protein>
    <recommendedName>
        <fullName evidence="4">Phage abortive infection protein</fullName>
    </recommendedName>
</protein>
<feature type="transmembrane region" description="Helical" evidence="1">
    <location>
        <begin position="53"/>
        <end position="72"/>
    </location>
</feature>
<dbReference type="EMBL" id="LRDB01000014">
    <property type="protein sequence ID" value="KYG77168.1"/>
    <property type="molecule type" value="Genomic_DNA"/>
</dbReference>
<feature type="transmembrane region" description="Helical" evidence="1">
    <location>
        <begin position="12"/>
        <end position="33"/>
    </location>
</feature>
<dbReference type="OrthoDB" id="6678638at2"/>
<dbReference type="AlphaFoldDB" id="A0A150XEP1"/>
<reference evidence="2 3" key="1">
    <citation type="submission" date="2016-01" db="EMBL/GenBank/DDBJ databases">
        <title>Genome sequencing of Roseivirga echinicomitans KMM 6058.</title>
        <authorList>
            <person name="Selvaratnam C."/>
            <person name="Thevarajoo S."/>
            <person name="Goh K.M."/>
            <person name="Ee R."/>
            <person name="Chan K.-G."/>
            <person name="Chong C.S."/>
        </authorList>
    </citation>
    <scope>NUCLEOTIDE SEQUENCE [LARGE SCALE GENOMIC DNA]</scope>
    <source>
        <strain evidence="2 3">KMM 6058</strain>
    </source>
</reference>
<dbReference type="RefSeq" id="WP_068415310.1">
    <property type="nucleotide sequence ID" value="NZ_LRDB01000014.1"/>
</dbReference>